<feature type="active site" description="Nucleophile" evidence="10">
    <location>
        <position position="18"/>
    </location>
</feature>
<feature type="active site" description="Proton donor/acceptor" evidence="10">
    <location>
        <position position="20"/>
    </location>
</feature>
<feature type="binding site" evidence="11">
    <location>
        <position position="190"/>
    </location>
    <ligand>
        <name>alpha-D-mannose 1-phosphate</name>
        <dbReference type="ChEBI" id="CHEBI:58409"/>
    </ligand>
</feature>
<dbReference type="Gene3D" id="3.40.50.1000">
    <property type="entry name" value="HAD superfamily/HAD-like"/>
    <property type="match status" value="1"/>
</dbReference>
<feature type="binding site" evidence="12">
    <location>
        <position position="18"/>
    </location>
    <ligand>
        <name>Mg(2+)</name>
        <dbReference type="ChEBI" id="CHEBI:18420"/>
        <label>1</label>
    </ligand>
</feature>
<dbReference type="SFLD" id="SFLDS00003">
    <property type="entry name" value="Haloacid_Dehalogenase"/>
    <property type="match status" value="1"/>
</dbReference>
<dbReference type="InterPro" id="IPR006379">
    <property type="entry name" value="HAD-SF_hydro_IIB"/>
</dbReference>
<dbReference type="GO" id="GO:0046872">
    <property type="term" value="F:metal ion binding"/>
    <property type="evidence" value="ECO:0007669"/>
    <property type="project" value="UniProtKB-KW"/>
</dbReference>
<dbReference type="SFLD" id="SFLDG01143">
    <property type="entry name" value="C2.B.3:_Phosphomannomutase_Lik"/>
    <property type="match status" value="1"/>
</dbReference>
<dbReference type="OMA" id="FCLHYMA"/>
<comment type="similarity">
    <text evidence="3 13">Belongs to the eukaryotic PMM family.</text>
</comment>
<dbReference type="Proteomes" id="UP000292082">
    <property type="component" value="Unassembled WGS sequence"/>
</dbReference>
<dbReference type="GO" id="GO:0006013">
    <property type="term" value="P:mannose metabolic process"/>
    <property type="evidence" value="ECO:0007669"/>
    <property type="project" value="TreeGrafter"/>
</dbReference>
<evidence type="ECO:0000256" key="11">
    <source>
        <dbReference type="PIRSR" id="PIRSR605002-2"/>
    </source>
</evidence>
<comment type="pathway">
    <text evidence="2 13">Nucleotide-sugar biosynthesis; GDP-alpha-D-mannose biosynthesis; alpha-D-mannose 1-phosphate from D-fructose 6-phosphate: step 2/2.</text>
</comment>
<evidence type="ECO:0000256" key="1">
    <source>
        <dbReference type="ARBA" id="ARBA00004496"/>
    </source>
</evidence>
<sequence length="256" mass="29016">MVSAVFADRPIKKLVLFDVDDTLTRPRQLISQEMMDLLRALRKKVITGVVGGSDFVKVSEQLSLPGSTAVDEFDYTFAENGLTAFKLGKQLPSQSFIKFIGEERYKTLANFILHYIADLDIPIKRGTFIEFRNGMINVSPLGRNATMQERNDFEAYDKQHGVRQAFVNVLREKFSDYGLTFSIGGKISFDVFPSGWDKTYCLRHVADEEFEEIHFFGDSTHKGGNDHEIYSDPRTIGHSVKGPAETAQILKELFEL</sequence>
<feature type="binding site" evidence="12">
    <location>
        <position position="232"/>
    </location>
    <ligand>
        <name>Mg(2+)</name>
        <dbReference type="ChEBI" id="CHEBI:18420"/>
        <label>2</label>
    </ligand>
</feature>
<protein>
    <recommendedName>
        <fullName evidence="5 13">Phosphomannomutase</fullName>
        <ecNumber evidence="5 13">5.4.2.8</ecNumber>
    </recommendedName>
</protein>
<comment type="function">
    <text evidence="13">Involved in the synthesis of the GDP-mannose and dolichol-phosphate-mannose required for a number of critical mannosyl transfer reactions.</text>
</comment>
<dbReference type="SFLD" id="SFLDF00445">
    <property type="entry name" value="alpha-phosphomannomutase"/>
    <property type="match status" value="1"/>
</dbReference>
<dbReference type="InterPro" id="IPR043169">
    <property type="entry name" value="PMM_cap"/>
</dbReference>
<evidence type="ECO:0000313" key="14">
    <source>
        <dbReference type="EMBL" id="TBU27244.1"/>
    </source>
</evidence>
<dbReference type="InterPro" id="IPR023214">
    <property type="entry name" value="HAD_sf"/>
</dbReference>
<evidence type="ECO:0000313" key="15">
    <source>
        <dbReference type="EMBL" id="TBU54676.1"/>
    </source>
</evidence>
<dbReference type="AlphaFoldDB" id="A0A4Q9PKQ2"/>
<dbReference type="Gene3D" id="3.30.1240.20">
    <property type="match status" value="1"/>
</dbReference>
<dbReference type="FunFam" id="3.30.1240.20:FF:000001">
    <property type="entry name" value="Phosphomannomutase"/>
    <property type="match status" value="1"/>
</dbReference>
<evidence type="ECO:0000256" key="4">
    <source>
        <dbReference type="ARBA" id="ARBA00011738"/>
    </source>
</evidence>
<evidence type="ECO:0000256" key="13">
    <source>
        <dbReference type="RuleBase" id="RU361118"/>
    </source>
</evidence>
<feature type="binding site" evidence="12">
    <location>
        <position position="218"/>
    </location>
    <ligand>
        <name>Mg(2+)</name>
        <dbReference type="ChEBI" id="CHEBI:18420"/>
        <label>1</label>
    </ligand>
</feature>
<comment type="catalytic activity">
    <reaction evidence="13">
        <text>alpha-D-mannose 1-phosphate = D-mannose 6-phosphate</text>
        <dbReference type="Rhea" id="RHEA:11140"/>
        <dbReference type="ChEBI" id="CHEBI:58409"/>
        <dbReference type="ChEBI" id="CHEBI:58735"/>
        <dbReference type="EC" id="5.4.2.8"/>
    </reaction>
</comment>
<dbReference type="PANTHER" id="PTHR10466">
    <property type="entry name" value="PHOSPHOMANNOMUTASE"/>
    <property type="match status" value="1"/>
</dbReference>
<dbReference type="EMBL" id="ML143434">
    <property type="protein sequence ID" value="TBU27244.1"/>
    <property type="molecule type" value="Genomic_DNA"/>
</dbReference>
<dbReference type="SUPFAM" id="SSF56784">
    <property type="entry name" value="HAD-like"/>
    <property type="match status" value="1"/>
</dbReference>
<keyword evidence="9 13" id="KW-0413">Isomerase</keyword>
<feature type="binding site" evidence="11">
    <location>
        <position position="143"/>
    </location>
    <ligand>
        <name>alpha-D-mannose 1-phosphate</name>
        <dbReference type="ChEBI" id="CHEBI:58409"/>
    </ligand>
</feature>
<dbReference type="GO" id="GO:0009298">
    <property type="term" value="P:GDP-mannose biosynthetic process"/>
    <property type="evidence" value="ECO:0007669"/>
    <property type="project" value="UniProtKB-UniPathway"/>
</dbReference>
<comment type="subunit">
    <text evidence="4 13">Homodimer.</text>
</comment>
<dbReference type="UniPathway" id="UPA00126">
    <property type="reaction ID" value="UER00424"/>
</dbReference>
<comment type="cofactor">
    <cofactor evidence="12">
        <name>Mg(2+)</name>
        <dbReference type="ChEBI" id="CHEBI:18420"/>
    </cofactor>
</comment>
<evidence type="ECO:0000256" key="5">
    <source>
        <dbReference type="ARBA" id="ARBA00012730"/>
    </source>
</evidence>
<feature type="binding site" evidence="11">
    <location>
        <position position="27"/>
    </location>
    <ligand>
        <name>alpha-D-mannose 1-phosphate</name>
        <dbReference type="ChEBI" id="CHEBI:58409"/>
    </ligand>
</feature>
<dbReference type="PANTHER" id="PTHR10466:SF0">
    <property type="entry name" value="PHOSPHOMANNOMUTASE"/>
    <property type="match status" value="1"/>
</dbReference>
<evidence type="ECO:0000256" key="3">
    <source>
        <dbReference type="ARBA" id="ARBA00009736"/>
    </source>
</evidence>
<dbReference type="STRING" id="114155.A0A4Q9PKQ2"/>
<dbReference type="EC" id="5.4.2.8" evidence="5 13"/>
<dbReference type="OrthoDB" id="10264771at2759"/>
<dbReference type="GO" id="GO:0004615">
    <property type="term" value="F:phosphomannomutase activity"/>
    <property type="evidence" value="ECO:0007669"/>
    <property type="project" value="UniProtKB-EC"/>
</dbReference>
<dbReference type="GO" id="GO:0005829">
    <property type="term" value="C:cytosol"/>
    <property type="evidence" value="ECO:0007669"/>
    <property type="project" value="TreeGrafter"/>
</dbReference>
<feature type="binding site" evidence="12">
    <location>
        <position position="235"/>
    </location>
    <ligand>
        <name>Mg(2+)</name>
        <dbReference type="ChEBI" id="CHEBI:18420"/>
        <label>2</label>
    </ligand>
</feature>
<gene>
    <name evidence="15" type="ORF">BD310DRAFT_935266</name>
    <name evidence="14" type="ORF">BD311DRAFT_760727</name>
</gene>
<accession>A0A4Q9PKQ2</accession>
<dbReference type="InterPro" id="IPR005002">
    <property type="entry name" value="PMM"/>
</dbReference>
<keyword evidence="6 13" id="KW-0963">Cytoplasm</keyword>
<feature type="binding site" evidence="11">
    <location>
        <position position="150"/>
    </location>
    <ligand>
        <name>alpha-D-mannose 1-phosphate</name>
        <dbReference type="ChEBI" id="CHEBI:58409"/>
    </ligand>
</feature>
<keyword evidence="16" id="KW-1185">Reference proteome</keyword>
<dbReference type="Proteomes" id="UP000292957">
    <property type="component" value="Unassembled WGS sequence"/>
</dbReference>
<keyword evidence="8 12" id="KW-0460">Magnesium</keyword>
<feature type="binding site" evidence="11">
    <location>
        <position position="132"/>
    </location>
    <ligand>
        <name>alpha-D-mannose 1-phosphate</name>
        <dbReference type="ChEBI" id="CHEBI:58409"/>
    </ligand>
</feature>
<dbReference type="GO" id="GO:0006487">
    <property type="term" value="P:protein N-linked glycosylation"/>
    <property type="evidence" value="ECO:0007669"/>
    <property type="project" value="TreeGrafter"/>
</dbReference>
<evidence type="ECO:0000256" key="10">
    <source>
        <dbReference type="PIRSR" id="PIRSR605002-1"/>
    </source>
</evidence>
<evidence type="ECO:0000256" key="7">
    <source>
        <dbReference type="ARBA" id="ARBA00022723"/>
    </source>
</evidence>
<dbReference type="CDD" id="cd02585">
    <property type="entry name" value="HAD_PMM"/>
    <property type="match status" value="1"/>
</dbReference>
<evidence type="ECO:0000256" key="12">
    <source>
        <dbReference type="PIRSR" id="PIRSR605002-3"/>
    </source>
</evidence>
<reference evidence="15 16" key="1">
    <citation type="submission" date="2019-01" db="EMBL/GenBank/DDBJ databases">
        <title>Draft genome sequences of three monokaryotic isolates of the white-rot basidiomycete fungus Dichomitus squalens.</title>
        <authorList>
            <consortium name="DOE Joint Genome Institute"/>
            <person name="Lopez S.C."/>
            <person name="Andreopoulos B."/>
            <person name="Pangilinan J."/>
            <person name="Lipzen A."/>
            <person name="Riley R."/>
            <person name="Ahrendt S."/>
            <person name="Ng V."/>
            <person name="Barry K."/>
            <person name="Daum C."/>
            <person name="Grigoriev I.V."/>
            <person name="Hilden K.S."/>
            <person name="Makela M.R."/>
            <person name="de Vries R.P."/>
        </authorList>
    </citation>
    <scope>NUCLEOTIDE SEQUENCE [LARGE SCALE GENOMIC DNA]</scope>
    <source>
        <strain evidence="15 16">CBS 464.89</strain>
        <strain evidence="14">OM18370.1</strain>
    </source>
</reference>
<organism evidence="15 16">
    <name type="scientific">Dichomitus squalens</name>
    <dbReference type="NCBI Taxonomy" id="114155"/>
    <lineage>
        <taxon>Eukaryota</taxon>
        <taxon>Fungi</taxon>
        <taxon>Dikarya</taxon>
        <taxon>Basidiomycota</taxon>
        <taxon>Agaricomycotina</taxon>
        <taxon>Agaricomycetes</taxon>
        <taxon>Polyporales</taxon>
        <taxon>Polyporaceae</taxon>
        <taxon>Dichomitus</taxon>
    </lineage>
</organism>
<evidence type="ECO:0000256" key="8">
    <source>
        <dbReference type="ARBA" id="ARBA00022842"/>
    </source>
</evidence>
<keyword evidence="7 12" id="KW-0479">Metal-binding</keyword>
<feature type="binding site" evidence="12">
    <location>
        <position position="230"/>
    </location>
    <ligand>
        <name>Mg(2+)</name>
        <dbReference type="ChEBI" id="CHEBI:18420"/>
        <label>2</label>
    </ligand>
</feature>
<dbReference type="Pfam" id="PF03332">
    <property type="entry name" value="PMM"/>
    <property type="match status" value="1"/>
</dbReference>
<feature type="binding site" evidence="12">
    <location>
        <position position="20"/>
    </location>
    <ligand>
        <name>Mg(2+)</name>
        <dbReference type="ChEBI" id="CHEBI:18420"/>
        <label>1</label>
    </ligand>
</feature>
<evidence type="ECO:0000256" key="9">
    <source>
        <dbReference type="ARBA" id="ARBA00023235"/>
    </source>
</evidence>
<dbReference type="SFLD" id="SFLDG01140">
    <property type="entry name" value="C2.B:_Phosphomannomutase_and_P"/>
    <property type="match status" value="1"/>
</dbReference>
<evidence type="ECO:0000256" key="2">
    <source>
        <dbReference type="ARBA" id="ARBA00004699"/>
    </source>
</evidence>
<proteinExistence type="inferred from homology"/>
<evidence type="ECO:0000256" key="6">
    <source>
        <dbReference type="ARBA" id="ARBA00022490"/>
    </source>
</evidence>
<evidence type="ECO:0000313" key="16">
    <source>
        <dbReference type="Proteomes" id="UP000292082"/>
    </source>
</evidence>
<dbReference type="InterPro" id="IPR036412">
    <property type="entry name" value="HAD-like_sf"/>
</dbReference>
<dbReference type="NCBIfam" id="TIGR01484">
    <property type="entry name" value="HAD-SF-IIB"/>
    <property type="match status" value="1"/>
</dbReference>
<feature type="binding site" evidence="11">
    <location>
        <position position="188"/>
    </location>
    <ligand>
        <name>alpha-D-mannose 1-phosphate</name>
        <dbReference type="ChEBI" id="CHEBI:58409"/>
    </ligand>
</feature>
<name>A0A4Q9PKQ2_9APHY</name>
<comment type="subcellular location">
    <subcellularLocation>
        <location evidence="1 13">Cytoplasm</location>
    </subcellularLocation>
</comment>
<dbReference type="EMBL" id="ML145183">
    <property type="protein sequence ID" value="TBU54676.1"/>
    <property type="molecule type" value="Genomic_DNA"/>
</dbReference>